<proteinExistence type="predicted"/>
<dbReference type="EMBL" id="BGZK01001443">
    <property type="protein sequence ID" value="GBP80050.1"/>
    <property type="molecule type" value="Genomic_DNA"/>
</dbReference>
<keyword evidence="2" id="KW-1185">Reference proteome</keyword>
<name>A0A4C1YXS4_EUMVA</name>
<organism evidence="1 2">
    <name type="scientific">Eumeta variegata</name>
    <name type="common">Bagworm moth</name>
    <name type="synonym">Eumeta japonica</name>
    <dbReference type="NCBI Taxonomy" id="151549"/>
    <lineage>
        <taxon>Eukaryota</taxon>
        <taxon>Metazoa</taxon>
        <taxon>Ecdysozoa</taxon>
        <taxon>Arthropoda</taxon>
        <taxon>Hexapoda</taxon>
        <taxon>Insecta</taxon>
        <taxon>Pterygota</taxon>
        <taxon>Neoptera</taxon>
        <taxon>Endopterygota</taxon>
        <taxon>Lepidoptera</taxon>
        <taxon>Glossata</taxon>
        <taxon>Ditrysia</taxon>
        <taxon>Tineoidea</taxon>
        <taxon>Psychidae</taxon>
        <taxon>Oiketicinae</taxon>
        <taxon>Eumeta</taxon>
    </lineage>
</organism>
<gene>
    <name evidence="1" type="ORF">EVAR_53190_1</name>
</gene>
<evidence type="ECO:0000313" key="2">
    <source>
        <dbReference type="Proteomes" id="UP000299102"/>
    </source>
</evidence>
<sequence>MLTSLPFITLNCPMQGEHSAWNTVQKDSSRYAEFRFHPVPPFRQGRDLTFDFAAVGIYAATMAIGPSLSDPGPPLSNPSSGMCAGAAIRRNPRGSRLPVGTYVSQMFSALYLI</sequence>
<dbReference type="Proteomes" id="UP000299102">
    <property type="component" value="Unassembled WGS sequence"/>
</dbReference>
<evidence type="ECO:0000313" key="1">
    <source>
        <dbReference type="EMBL" id="GBP80050.1"/>
    </source>
</evidence>
<dbReference type="AlphaFoldDB" id="A0A4C1YXS4"/>
<protein>
    <submittedName>
        <fullName evidence="1">Uncharacterized protein</fullName>
    </submittedName>
</protein>
<accession>A0A4C1YXS4</accession>
<comment type="caution">
    <text evidence="1">The sequence shown here is derived from an EMBL/GenBank/DDBJ whole genome shotgun (WGS) entry which is preliminary data.</text>
</comment>
<reference evidence="1 2" key="1">
    <citation type="journal article" date="2019" name="Commun. Biol.">
        <title>The bagworm genome reveals a unique fibroin gene that provides high tensile strength.</title>
        <authorList>
            <person name="Kono N."/>
            <person name="Nakamura H."/>
            <person name="Ohtoshi R."/>
            <person name="Tomita M."/>
            <person name="Numata K."/>
            <person name="Arakawa K."/>
        </authorList>
    </citation>
    <scope>NUCLEOTIDE SEQUENCE [LARGE SCALE GENOMIC DNA]</scope>
</reference>